<evidence type="ECO:0000313" key="3">
    <source>
        <dbReference type="Proteomes" id="UP001199469"/>
    </source>
</evidence>
<name>A0ABS8P469_9PSEU</name>
<protein>
    <submittedName>
        <fullName evidence="2">Uncharacterized protein</fullName>
    </submittedName>
</protein>
<feature type="region of interest" description="Disordered" evidence="1">
    <location>
        <begin position="593"/>
        <end position="613"/>
    </location>
</feature>
<gene>
    <name evidence="2" type="ORF">LQ327_06435</name>
</gene>
<comment type="caution">
    <text evidence="2">The sequence shown here is derived from an EMBL/GenBank/DDBJ whole genome shotgun (WGS) entry which is preliminary data.</text>
</comment>
<keyword evidence="3" id="KW-1185">Reference proteome</keyword>
<dbReference type="RefSeq" id="WP_230730681.1">
    <property type="nucleotide sequence ID" value="NZ_JAJNDB010000001.1"/>
</dbReference>
<feature type="region of interest" description="Disordered" evidence="1">
    <location>
        <begin position="1"/>
        <end position="40"/>
    </location>
</feature>
<proteinExistence type="predicted"/>
<reference evidence="2 3" key="1">
    <citation type="submission" date="2021-11" db="EMBL/GenBank/DDBJ databases">
        <title>Draft genome sequence of Actinomycetospora sp. SF1 isolated from the rhizosphere soil.</title>
        <authorList>
            <person name="Duangmal K."/>
            <person name="Chantavorakit T."/>
        </authorList>
    </citation>
    <scope>NUCLEOTIDE SEQUENCE [LARGE SCALE GENOMIC DNA]</scope>
    <source>
        <strain evidence="2 3">TBRC 5722</strain>
    </source>
</reference>
<accession>A0ABS8P469</accession>
<dbReference type="Proteomes" id="UP001199469">
    <property type="component" value="Unassembled WGS sequence"/>
</dbReference>
<evidence type="ECO:0000313" key="2">
    <source>
        <dbReference type="EMBL" id="MCD2193026.1"/>
    </source>
</evidence>
<feature type="region of interest" description="Disordered" evidence="1">
    <location>
        <begin position="167"/>
        <end position="186"/>
    </location>
</feature>
<dbReference type="EMBL" id="JAJNDB010000001">
    <property type="protein sequence ID" value="MCD2193026.1"/>
    <property type="molecule type" value="Genomic_DNA"/>
</dbReference>
<evidence type="ECO:0000256" key="1">
    <source>
        <dbReference type="SAM" id="MobiDB-lite"/>
    </source>
</evidence>
<organism evidence="2 3">
    <name type="scientific">Actinomycetospora endophytica</name>
    <dbReference type="NCBI Taxonomy" id="2291215"/>
    <lineage>
        <taxon>Bacteria</taxon>
        <taxon>Bacillati</taxon>
        <taxon>Actinomycetota</taxon>
        <taxon>Actinomycetes</taxon>
        <taxon>Pseudonocardiales</taxon>
        <taxon>Pseudonocardiaceae</taxon>
        <taxon>Actinomycetospora</taxon>
    </lineage>
</organism>
<sequence>MTATAEWTGEDGHDPATTGDPGDPAAPTGTATRSVPATQPHRTVLHRLDDAASGLVVTGLDDEARAVLVRGLRRAGRRVLVVATTAADAVTWRRELGEPAATTHGVAPGLTGTEDEIAERLAATAGADGWLTVLLGLAEEVGDGAPPLDAPELADLRRLLLAEHGTRPGLDGARRRQVLPPPAELPPEPHVDQLADELLDVAGPASSPDRESARPLIAALACLPPDGAGSLDPLLRRIDEGVVALGRAGEDAAWARHVIDGVLAGRTAAAWSRVAGALPEVAQVSRHDHGSGPAQVRVTDDGVDPGTAAEAFERFADFLDTGGTLRRMFKSEEQRAVELLLPSLAINRVDPTTAEGAAAVGHHLRLRELEAGLATALAGLGRTVRPAEQRALLVHRLLSLRELCLRIGTVVDAVTELRTLLTGLPDAVRPATDGLPALGRVVGTGRRLTARASADLARRELGDVVARLNAVASPADRAPELRAALTALLRLDVDAYARAVEAADLARDEQRDLRRSDALAARLTDRPALLEALDADTSDETWIPREERWSQAWAHRDGLTWLRARTPGVVTTTAALAGREQAATADVDLVVLGPVDDEDPPTPWGERPDDVLELPGFGDDGRRLLVLPRAD</sequence>
<feature type="compositionally biased region" description="Polar residues" evidence="1">
    <location>
        <begin position="29"/>
        <end position="40"/>
    </location>
</feature>